<dbReference type="InterPro" id="IPR001005">
    <property type="entry name" value="SANT/Myb"/>
</dbReference>
<gene>
    <name evidence="7" type="ORF">HK097_000405</name>
</gene>
<comment type="caution">
    <text evidence="7">The sequence shown here is derived from an EMBL/GenBank/DDBJ whole genome shotgun (WGS) entry which is preliminary data.</text>
</comment>
<evidence type="ECO:0000313" key="7">
    <source>
        <dbReference type="EMBL" id="KAJ3046904.1"/>
    </source>
</evidence>
<feature type="domain" description="Myb-like" evidence="5">
    <location>
        <begin position="105"/>
        <end position="157"/>
    </location>
</feature>
<dbReference type="SMART" id="SM00717">
    <property type="entry name" value="SANT"/>
    <property type="match status" value="4"/>
</dbReference>
<proteinExistence type="predicted"/>
<dbReference type="PROSITE" id="PS51294">
    <property type="entry name" value="HTH_MYB"/>
    <property type="match status" value="2"/>
</dbReference>
<dbReference type="GO" id="GO:0042796">
    <property type="term" value="P:snRNA transcription by RNA polymerase III"/>
    <property type="evidence" value="ECO:0007669"/>
    <property type="project" value="TreeGrafter"/>
</dbReference>
<dbReference type="SUPFAM" id="SSF46689">
    <property type="entry name" value="Homeodomain-like"/>
    <property type="match status" value="3"/>
</dbReference>
<protein>
    <submittedName>
        <fullName evidence="7">Uncharacterized protein</fullName>
    </submittedName>
</protein>
<dbReference type="GO" id="GO:0019185">
    <property type="term" value="C:snRNA-activating protein complex"/>
    <property type="evidence" value="ECO:0007669"/>
    <property type="project" value="TreeGrafter"/>
</dbReference>
<organism evidence="7 8">
    <name type="scientific">Rhizophlyctis rosea</name>
    <dbReference type="NCBI Taxonomy" id="64517"/>
    <lineage>
        <taxon>Eukaryota</taxon>
        <taxon>Fungi</taxon>
        <taxon>Fungi incertae sedis</taxon>
        <taxon>Chytridiomycota</taxon>
        <taxon>Chytridiomycota incertae sedis</taxon>
        <taxon>Chytridiomycetes</taxon>
        <taxon>Rhizophlyctidales</taxon>
        <taxon>Rhizophlyctidaceae</taxon>
        <taxon>Rhizophlyctis</taxon>
    </lineage>
</organism>
<feature type="non-terminal residue" evidence="7">
    <location>
        <position position="445"/>
    </location>
</feature>
<dbReference type="Proteomes" id="UP001212841">
    <property type="component" value="Unassembled WGS sequence"/>
</dbReference>
<dbReference type="CDD" id="cd00167">
    <property type="entry name" value="SANT"/>
    <property type="match status" value="3"/>
</dbReference>
<dbReference type="PANTHER" id="PTHR46621:SF1">
    <property type="entry name" value="SNRNA-ACTIVATING PROTEIN COMPLEX SUBUNIT 4"/>
    <property type="match status" value="1"/>
</dbReference>
<dbReference type="EMBL" id="JADGJD010001068">
    <property type="protein sequence ID" value="KAJ3046904.1"/>
    <property type="molecule type" value="Genomic_DNA"/>
</dbReference>
<dbReference type="AlphaFoldDB" id="A0AAD5WZI2"/>
<dbReference type="InterPro" id="IPR017930">
    <property type="entry name" value="Myb_dom"/>
</dbReference>
<dbReference type="GO" id="GO:0001006">
    <property type="term" value="F:RNA polymerase III type 3 promoter sequence-specific DNA binding"/>
    <property type="evidence" value="ECO:0007669"/>
    <property type="project" value="TreeGrafter"/>
</dbReference>
<dbReference type="GO" id="GO:0000978">
    <property type="term" value="F:RNA polymerase II cis-regulatory region sequence-specific DNA binding"/>
    <property type="evidence" value="ECO:0007669"/>
    <property type="project" value="TreeGrafter"/>
</dbReference>
<keyword evidence="4" id="KW-0539">Nucleus</keyword>
<keyword evidence="8" id="KW-1185">Reference proteome</keyword>
<evidence type="ECO:0000256" key="1">
    <source>
        <dbReference type="ARBA" id="ARBA00023015"/>
    </source>
</evidence>
<keyword evidence="3" id="KW-0804">Transcription</keyword>
<dbReference type="InterPro" id="IPR051575">
    <property type="entry name" value="Myb-like_DNA-bd"/>
</dbReference>
<sequence length="445" mass="50886">MFTLIYTIQYASRPSRARRHCTSLNCNRTSTGICPPLINSLIPHRLLTGNCILGTIRHPSIPPTIHLAPSTRAQHTIPITTTSTNSFTTPRTVIDPNKRSALLRSAGRPGGRWTKSEEALLLLGHSRFGDNNWHRIQYHYLPNRNSNDIHRKWQLLDPTRKQGRLTTLEEAIILESLIEVGCSTTANIRSKLPDRPNVTLKGRFYEYFYPRMKQMLASQGKPSTWRAKTNPKFSPDEIAALQQLASERRHLYESGTLHAPKAPPTTFTEQENVLLKKLVSELGYYWEEISYDFPRHSGPQLRRHYLVNIHPTKSPTTGKKLSIYSLTSEENQKFLDYVRSDPRACNRVMRARSLFPQYSWASLRGRMLRWEREGLLAAPDPLRTWSTEEVQSLITAVEKHGEDSLPQIQTESFPERTLEDVKTAWFEGLKPQLGVFPVGDPEAKG</sequence>
<keyword evidence="1" id="KW-0805">Transcription regulation</keyword>
<evidence type="ECO:0000256" key="3">
    <source>
        <dbReference type="ARBA" id="ARBA00023163"/>
    </source>
</evidence>
<evidence type="ECO:0000259" key="5">
    <source>
        <dbReference type="PROSITE" id="PS50090"/>
    </source>
</evidence>
<dbReference type="PROSITE" id="PS50090">
    <property type="entry name" value="MYB_LIKE"/>
    <property type="match status" value="1"/>
</dbReference>
<evidence type="ECO:0000256" key="2">
    <source>
        <dbReference type="ARBA" id="ARBA00023125"/>
    </source>
</evidence>
<name>A0AAD5WZI2_9FUNG</name>
<accession>A0AAD5WZI2</accession>
<evidence type="ECO:0000259" key="6">
    <source>
        <dbReference type="PROSITE" id="PS51294"/>
    </source>
</evidence>
<dbReference type="Pfam" id="PF00249">
    <property type="entry name" value="Myb_DNA-binding"/>
    <property type="match status" value="1"/>
</dbReference>
<keyword evidence="2" id="KW-0238">DNA-binding</keyword>
<dbReference type="Pfam" id="PF13921">
    <property type="entry name" value="Myb_DNA-bind_6"/>
    <property type="match status" value="1"/>
</dbReference>
<dbReference type="InterPro" id="IPR009057">
    <property type="entry name" value="Homeodomain-like_sf"/>
</dbReference>
<feature type="domain" description="HTH myb-type" evidence="6">
    <location>
        <begin position="105"/>
        <end position="160"/>
    </location>
</feature>
<dbReference type="GO" id="GO:0042795">
    <property type="term" value="P:snRNA transcription by RNA polymerase II"/>
    <property type="evidence" value="ECO:0007669"/>
    <property type="project" value="TreeGrafter"/>
</dbReference>
<evidence type="ECO:0000256" key="4">
    <source>
        <dbReference type="ARBA" id="ARBA00023242"/>
    </source>
</evidence>
<dbReference type="Gene3D" id="1.10.10.60">
    <property type="entry name" value="Homeodomain-like"/>
    <property type="match status" value="2"/>
</dbReference>
<evidence type="ECO:0000313" key="8">
    <source>
        <dbReference type="Proteomes" id="UP001212841"/>
    </source>
</evidence>
<reference evidence="7" key="1">
    <citation type="submission" date="2020-05" db="EMBL/GenBank/DDBJ databases">
        <title>Phylogenomic resolution of chytrid fungi.</title>
        <authorList>
            <person name="Stajich J.E."/>
            <person name="Amses K."/>
            <person name="Simmons R."/>
            <person name="Seto K."/>
            <person name="Myers J."/>
            <person name="Bonds A."/>
            <person name="Quandt C.A."/>
            <person name="Barry K."/>
            <person name="Liu P."/>
            <person name="Grigoriev I."/>
            <person name="Longcore J.E."/>
            <person name="James T.Y."/>
        </authorList>
    </citation>
    <scope>NUCLEOTIDE SEQUENCE</scope>
    <source>
        <strain evidence="7">JEL0318</strain>
    </source>
</reference>
<dbReference type="PANTHER" id="PTHR46621">
    <property type="entry name" value="SNRNA-ACTIVATING PROTEIN COMPLEX SUBUNIT 4"/>
    <property type="match status" value="1"/>
</dbReference>
<feature type="domain" description="HTH myb-type" evidence="6">
    <location>
        <begin position="266"/>
        <end position="313"/>
    </location>
</feature>